<dbReference type="InterPro" id="IPR000276">
    <property type="entry name" value="GPCR_Rhodpsn"/>
</dbReference>
<keyword evidence="5 8" id="KW-0472">Membrane</keyword>
<feature type="transmembrane region" description="Helical" evidence="8">
    <location>
        <begin position="81"/>
        <end position="100"/>
    </location>
</feature>
<dbReference type="RefSeq" id="XP_065667200.1">
    <property type="nucleotide sequence ID" value="XM_065811128.1"/>
</dbReference>
<dbReference type="SUPFAM" id="SSF81321">
    <property type="entry name" value="Family A G protein-coupled receptor-like"/>
    <property type="match status" value="1"/>
</dbReference>
<name>A0ABM4CZ07_HYDVU</name>
<sequence>MALVSITVLLSFLCGSSFILNATVIFVVLSKSSIDARDTILISLAICDGLQSIIGFPNEIYGYVNKDNPFKSEILCKTGGFVVMCLALTAVSHLVSSCIYRYAAIAYPMETQVLVTSSIKVALYLVLPNWIYGIFWSITPLLGWNEIVREKQDSYRCSINLYPDDQIKQSYLYALTFFCYFLPLSIIIYCITKVHLELRRMLRLSKQISGADASITKATYKLEKEHFVSVFLIVVSFFTVWTPYFICVCFLVYGRSLPSGFLSYCALFAKSSTIINPIVHCIVYKEFRQTAISKVRKFFRRPAVAPMVVSQLSTAAAPSLALSGL</sequence>
<proteinExistence type="predicted"/>
<dbReference type="InterPro" id="IPR050125">
    <property type="entry name" value="GPCR_opsins"/>
</dbReference>
<evidence type="ECO:0000256" key="3">
    <source>
        <dbReference type="ARBA" id="ARBA00022989"/>
    </source>
</evidence>
<evidence type="ECO:0000313" key="10">
    <source>
        <dbReference type="Proteomes" id="UP001652625"/>
    </source>
</evidence>
<dbReference type="GeneID" id="100201535"/>
<reference evidence="11 12" key="1">
    <citation type="submission" date="2025-05" db="UniProtKB">
        <authorList>
            <consortium name="RefSeq"/>
        </authorList>
    </citation>
    <scope>IDENTIFICATION</scope>
</reference>
<accession>A0ABM4CZ07</accession>
<feature type="domain" description="G-protein coupled receptors family 1 profile" evidence="9">
    <location>
        <begin position="20"/>
        <end position="280"/>
    </location>
</feature>
<protein>
    <submittedName>
        <fullName evidence="11 12">Medium-wave-sensitive opsin 1</fullName>
    </submittedName>
</protein>
<dbReference type="CDD" id="cd14969">
    <property type="entry name" value="7tmA_Opsins_type2_animals"/>
    <property type="match status" value="1"/>
</dbReference>
<feature type="transmembrane region" description="Helical" evidence="8">
    <location>
        <begin position="227"/>
        <end position="255"/>
    </location>
</feature>
<evidence type="ECO:0000256" key="7">
    <source>
        <dbReference type="ARBA" id="ARBA00023224"/>
    </source>
</evidence>
<evidence type="ECO:0000256" key="1">
    <source>
        <dbReference type="ARBA" id="ARBA00004141"/>
    </source>
</evidence>
<comment type="subcellular location">
    <subcellularLocation>
        <location evidence="1">Membrane</location>
        <topology evidence="1">Multi-pass membrane protein</topology>
    </subcellularLocation>
</comment>
<dbReference type="InterPro" id="IPR017452">
    <property type="entry name" value="GPCR_Rhodpsn_7TM"/>
</dbReference>
<keyword evidence="6" id="KW-0675">Receptor</keyword>
<dbReference type="PRINTS" id="PR00237">
    <property type="entry name" value="GPCRRHODOPSN"/>
</dbReference>
<keyword evidence="2 8" id="KW-0812">Transmembrane</keyword>
<evidence type="ECO:0000256" key="2">
    <source>
        <dbReference type="ARBA" id="ARBA00022692"/>
    </source>
</evidence>
<evidence type="ECO:0000256" key="5">
    <source>
        <dbReference type="ARBA" id="ARBA00023136"/>
    </source>
</evidence>
<keyword evidence="10" id="KW-1185">Reference proteome</keyword>
<evidence type="ECO:0000259" key="9">
    <source>
        <dbReference type="PROSITE" id="PS50262"/>
    </source>
</evidence>
<feature type="transmembrane region" description="Helical" evidence="8">
    <location>
        <begin position="261"/>
        <end position="283"/>
    </location>
</feature>
<organism evidence="10 11">
    <name type="scientific">Hydra vulgaris</name>
    <name type="common">Hydra</name>
    <name type="synonym">Hydra attenuata</name>
    <dbReference type="NCBI Taxonomy" id="6087"/>
    <lineage>
        <taxon>Eukaryota</taxon>
        <taxon>Metazoa</taxon>
        <taxon>Cnidaria</taxon>
        <taxon>Hydrozoa</taxon>
        <taxon>Hydroidolina</taxon>
        <taxon>Anthoathecata</taxon>
        <taxon>Aplanulata</taxon>
        <taxon>Hydridae</taxon>
        <taxon>Hydra</taxon>
    </lineage>
</organism>
<feature type="transmembrane region" description="Helical" evidence="8">
    <location>
        <begin position="6"/>
        <end position="29"/>
    </location>
</feature>
<dbReference type="PANTHER" id="PTHR24240">
    <property type="entry name" value="OPSIN"/>
    <property type="match status" value="1"/>
</dbReference>
<keyword evidence="3 8" id="KW-1133">Transmembrane helix</keyword>
<evidence type="ECO:0000313" key="12">
    <source>
        <dbReference type="RefSeq" id="XP_065667200.1"/>
    </source>
</evidence>
<dbReference type="RefSeq" id="XP_065667199.1">
    <property type="nucleotide sequence ID" value="XM_065811127.1"/>
</dbReference>
<feature type="transmembrane region" description="Helical" evidence="8">
    <location>
        <begin position="121"/>
        <end position="139"/>
    </location>
</feature>
<feature type="transmembrane region" description="Helical" evidence="8">
    <location>
        <begin position="171"/>
        <end position="191"/>
    </location>
</feature>
<keyword evidence="7" id="KW-0807">Transducer</keyword>
<evidence type="ECO:0000256" key="6">
    <source>
        <dbReference type="ARBA" id="ARBA00023170"/>
    </source>
</evidence>
<evidence type="ECO:0000256" key="8">
    <source>
        <dbReference type="SAM" id="Phobius"/>
    </source>
</evidence>
<keyword evidence="4" id="KW-0297">G-protein coupled receptor</keyword>
<gene>
    <name evidence="11 12" type="primary">LOC100201535</name>
</gene>
<dbReference type="Gene3D" id="1.20.1070.10">
    <property type="entry name" value="Rhodopsin 7-helix transmembrane proteins"/>
    <property type="match status" value="1"/>
</dbReference>
<evidence type="ECO:0000256" key="4">
    <source>
        <dbReference type="ARBA" id="ARBA00023040"/>
    </source>
</evidence>
<dbReference type="PROSITE" id="PS50262">
    <property type="entry name" value="G_PROTEIN_RECEP_F1_2"/>
    <property type="match status" value="1"/>
</dbReference>
<dbReference type="Proteomes" id="UP001652625">
    <property type="component" value="Chromosome 12"/>
</dbReference>
<evidence type="ECO:0000313" key="11">
    <source>
        <dbReference type="RefSeq" id="XP_065667199.1"/>
    </source>
</evidence>
<dbReference type="Pfam" id="PF00001">
    <property type="entry name" value="7tm_1"/>
    <property type="match status" value="1"/>
</dbReference>